<protein>
    <submittedName>
        <fullName evidence="4">S-layer family protein</fullName>
    </submittedName>
</protein>
<dbReference type="Pfam" id="PF00395">
    <property type="entry name" value="SLH"/>
    <property type="match status" value="3"/>
</dbReference>
<keyword evidence="1 2" id="KW-0732">Signal</keyword>
<organism evidence="4 5">
    <name type="scientific">Cytobacillus oceanisediminis</name>
    <dbReference type="NCBI Taxonomy" id="665099"/>
    <lineage>
        <taxon>Bacteria</taxon>
        <taxon>Bacillati</taxon>
        <taxon>Bacillota</taxon>
        <taxon>Bacilli</taxon>
        <taxon>Bacillales</taxon>
        <taxon>Bacillaceae</taxon>
        <taxon>Cytobacillus</taxon>
    </lineage>
</organism>
<comment type="caution">
    <text evidence="4">The sequence shown here is derived from an EMBL/GenBank/DDBJ whole genome shotgun (WGS) entry which is preliminary data.</text>
</comment>
<dbReference type="OrthoDB" id="2440872at2"/>
<dbReference type="InterPro" id="IPR014755">
    <property type="entry name" value="Cu-Rt/internalin_Ig-like"/>
</dbReference>
<evidence type="ECO:0000313" key="4">
    <source>
        <dbReference type="EMBL" id="TWH78334.1"/>
    </source>
</evidence>
<name>A0A562J5Y2_9BACI</name>
<evidence type="ECO:0000256" key="1">
    <source>
        <dbReference type="ARBA" id="ARBA00022729"/>
    </source>
</evidence>
<dbReference type="RefSeq" id="WP_144546431.1">
    <property type="nucleotide sequence ID" value="NZ_CBCSDC010000048.1"/>
</dbReference>
<dbReference type="PROSITE" id="PS51318">
    <property type="entry name" value="TAT"/>
    <property type="match status" value="1"/>
</dbReference>
<evidence type="ECO:0000256" key="2">
    <source>
        <dbReference type="SAM" id="SignalP"/>
    </source>
</evidence>
<feature type="chain" id="PRO_5021812615" evidence="2">
    <location>
        <begin position="31"/>
        <end position="826"/>
    </location>
</feature>
<reference evidence="4 5" key="1">
    <citation type="journal article" date="2015" name="Stand. Genomic Sci.">
        <title>Genomic Encyclopedia of Bacterial and Archaeal Type Strains, Phase III: the genomes of soil and plant-associated and newly described type strains.</title>
        <authorList>
            <person name="Whitman W.B."/>
            <person name="Woyke T."/>
            <person name="Klenk H.P."/>
            <person name="Zhou Y."/>
            <person name="Lilburn T.G."/>
            <person name="Beck B.J."/>
            <person name="De Vos P."/>
            <person name="Vandamme P."/>
            <person name="Eisen J.A."/>
            <person name="Garrity G."/>
            <person name="Hugenholtz P."/>
            <person name="Kyrpides N.C."/>
        </authorList>
    </citation>
    <scope>NUCLEOTIDE SEQUENCE [LARGE SCALE GENOMIC DNA]</scope>
    <source>
        <strain evidence="4 5">CGMCC 1.10115</strain>
    </source>
</reference>
<dbReference type="InterPro" id="IPR001119">
    <property type="entry name" value="SLH_dom"/>
</dbReference>
<dbReference type="AlphaFoldDB" id="A0A562J5Y2"/>
<dbReference type="PROSITE" id="PS51272">
    <property type="entry name" value="SLH"/>
    <property type="match status" value="2"/>
</dbReference>
<dbReference type="Gene3D" id="2.60.40.1220">
    <property type="match status" value="1"/>
</dbReference>
<evidence type="ECO:0000313" key="5">
    <source>
        <dbReference type="Proteomes" id="UP000318667"/>
    </source>
</evidence>
<gene>
    <name evidence="4" type="ORF">IQ19_05321</name>
</gene>
<dbReference type="InterPro" id="IPR006311">
    <property type="entry name" value="TAT_signal"/>
</dbReference>
<accession>A0A562J5Y2</accession>
<feature type="domain" description="SLH" evidence="3">
    <location>
        <begin position="27"/>
        <end position="90"/>
    </location>
</feature>
<keyword evidence="5" id="KW-1185">Reference proteome</keyword>
<sequence length="826" mass="85181">MAYQPKSYRKFVATAATATLVASAVAPAAAAGFSDVSDRYQEAVSYLVENGIANGVSETQFGVSQTIKRGDAAVMLAKALGLDGATAPDAGFSDVPSRAKGAVNALKAAGYLNGKTATSFGFEAELTRGELAIILTNAYELKGEGSLAFTDVSDRYADAVKALVTNKITSGKTATSFGTSDAVKRGDFAIFLHKADTLEVDPATPEVVGVSAIDGKTVQLTFSAAVDADTLVDADGNDVITVISGTDALAPGAITQELSADGKTLTLKAASYFKGDYTVKVPFEIVKGANGGFLKAVNYKLNVNDKAAPVLSSAKSTIKSTADGIKVVTLTFNEDVASIDNVKIAGLNYTPNVVGNTATVAVDLDATKTYDITVVNAQDAAGNVKDVQVAPLNVSVDNTPASITSVVAAGENKVKVTLDKALKDDTLAITGKVGTFVTNIVTDATVNPKNAKEYTVTLNSSYLFKNGNTDTVTLTVAKEALVDTLGNVNTAEITKTVSVSKDVTAPGVSSVETTKANGKVTGFVVTYNEEVANLDNTKVAIVNSKGEILANGSVIATQEVSATDAKKVVYTLVDGLKADKYSFDLGLGYVTDKSLASNKSAKYSFTVDVADVTAPVETSFTIAGATVLNNVVTVDYDVKVKATGTGSALNPAAYQLNGVTLPADTKIEFVKDPVTLVVDQTQVVITLPEGFVKASDNKAIFRVTGVQTLDNKVSNAFIKELAVVDNTAPEAKSFVATNLNELTVTYSEALGALAVDGNVTDEIKLFDSKGASVGITSAAVTEGKLVLTVADAAAVTKLTTVEVDAAAADIVDAIGIVQKAGVSVNK</sequence>
<dbReference type="Proteomes" id="UP000318667">
    <property type="component" value="Unassembled WGS sequence"/>
</dbReference>
<feature type="signal peptide" evidence="2">
    <location>
        <begin position="1"/>
        <end position="30"/>
    </location>
</feature>
<dbReference type="GeneID" id="65406386"/>
<dbReference type="EMBL" id="VLKI01000030">
    <property type="protein sequence ID" value="TWH78334.1"/>
    <property type="molecule type" value="Genomic_DNA"/>
</dbReference>
<proteinExistence type="predicted"/>
<evidence type="ECO:0000259" key="3">
    <source>
        <dbReference type="PROSITE" id="PS51272"/>
    </source>
</evidence>
<feature type="domain" description="SLH" evidence="3">
    <location>
        <begin position="91"/>
        <end position="149"/>
    </location>
</feature>